<dbReference type="Proteomes" id="UP000006844">
    <property type="component" value="Chromosome"/>
</dbReference>
<dbReference type="EMBL" id="CP002467">
    <property type="protein sequence ID" value="ADV83933.1"/>
    <property type="molecule type" value="Genomic_DNA"/>
</dbReference>
<reference evidence="2 3" key="1">
    <citation type="journal article" date="2012" name="Stand. Genomic Sci.">
        <title>Complete genome sequence of Terriglobus saanensis type strain SP1PR4(T), an Acidobacteria from tundra soil.</title>
        <authorList>
            <person name="Rawat S.R."/>
            <person name="Mannisto M.K."/>
            <person name="Starovoytov V."/>
            <person name="Goodwin L."/>
            <person name="Nolan M."/>
            <person name="Hauser L."/>
            <person name="Land M."/>
            <person name="Davenport K.W."/>
            <person name="Woyke T."/>
            <person name="Haggblom M.M."/>
        </authorList>
    </citation>
    <scope>NUCLEOTIDE SEQUENCE</scope>
    <source>
        <strain evidence="3">ATCC BAA-1853 / DSM 23119 / SP1PR4</strain>
    </source>
</reference>
<evidence type="ECO:0000256" key="1">
    <source>
        <dbReference type="SAM" id="SignalP"/>
    </source>
</evidence>
<keyword evidence="3" id="KW-1185">Reference proteome</keyword>
<dbReference type="AlphaFoldDB" id="E8V7F9"/>
<keyword evidence="1" id="KW-0732">Signal</keyword>
<feature type="signal peptide" evidence="1">
    <location>
        <begin position="1"/>
        <end position="16"/>
    </location>
</feature>
<feature type="chain" id="PRO_5003232978" evidence="1">
    <location>
        <begin position="17"/>
        <end position="180"/>
    </location>
</feature>
<protein>
    <submittedName>
        <fullName evidence="2">Uncharacterized protein</fullName>
    </submittedName>
</protein>
<dbReference type="KEGG" id="tsa:AciPR4_3177"/>
<proteinExistence type="predicted"/>
<accession>E8V7F9</accession>
<evidence type="ECO:0000313" key="2">
    <source>
        <dbReference type="EMBL" id="ADV83933.1"/>
    </source>
</evidence>
<name>E8V7F9_TERSS</name>
<gene>
    <name evidence="2" type="ordered locus">AciPR4_3177</name>
</gene>
<dbReference type="STRING" id="401053.AciPR4_3177"/>
<evidence type="ECO:0000313" key="3">
    <source>
        <dbReference type="Proteomes" id="UP000006844"/>
    </source>
</evidence>
<dbReference type="RefSeq" id="WP_013569664.1">
    <property type="nucleotide sequence ID" value="NC_014963.1"/>
</dbReference>
<organism evidence="2 3">
    <name type="scientific">Terriglobus saanensis (strain ATCC BAA-1853 / DSM 23119 / SP1PR4)</name>
    <dbReference type="NCBI Taxonomy" id="401053"/>
    <lineage>
        <taxon>Bacteria</taxon>
        <taxon>Pseudomonadati</taxon>
        <taxon>Acidobacteriota</taxon>
        <taxon>Terriglobia</taxon>
        <taxon>Terriglobales</taxon>
        <taxon>Acidobacteriaceae</taxon>
        <taxon>Terriglobus</taxon>
    </lineage>
</organism>
<sequence>MRFVVFLLLLSGVAWGQEHAPRWAKAARIFDLQCEHHCESAEVRSPDGQYSVGFDYSSGESARIVVLHGAEWVADLDLSAWQQGEIQWSPGSRAFSIMGDEGEHPPAVRVWVLAKAGVREVDLHRMAGVAAGWKDARTLVVETDPGAGVEVDVLREKVRRVAAKEFAERWRDRLGIPVRR</sequence>
<dbReference type="HOGENOM" id="CLU_1495498_0_0_0"/>